<keyword evidence="1" id="KW-0732">Signal</keyword>
<keyword evidence="3" id="KW-1185">Reference proteome</keyword>
<reference evidence="2 3" key="1">
    <citation type="journal article" date="2019" name="Nat. Ecol. Evol.">
        <title>Megaphylogeny resolves global patterns of mushroom evolution.</title>
        <authorList>
            <person name="Varga T."/>
            <person name="Krizsan K."/>
            <person name="Foldi C."/>
            <person name="Dima B."/>
            <person name="Sanchez-Garcia M."/>
            <person name="Sanchez-Ramirez S."/>
            <person name="Szollosi G.J."/>
            <person name="Szarkandi J.G."/>
            <person name="Papp V."/>
            <person name="Albert L."/>
            <person name="Andreopoulos W."/>
            <person name="Angelini C."/>
            <person name="Antonin V."/>
            <person name="Barry K.W."/>
            <person name="Bougher N.L."/>
            <person name="Buchanan P."/>
            <person name="Buyck B."/>
            <person name="Bense V."/>
            <person name="Catcheside P."/>
            <person name="Chovatia M."/>
            <person name="Cooper J."/>
            <person name="Damon W."/>
            <person name="Desjardin D."/>
            <person name="Finy P."/>
            <person name="Geml J."/>
            <person name="Haridas S."/>
            <person name="Hughes K."/>
            <person name="Justo A."/>
            <person name="Karasinski D."/>
            <person name="Kautmanova I."/>
            <person name="Kiss B."/>
            <person name="Kocsube S."/>
            <person name="Kotiranta H."/>
            <person name="LaButti K.M."/>
            <person name="Lechner B.E."/>
            <person name="Liimatainen K."/>
            <person name="Lipzen A."/>
            <person name="Lukacs Z."/>
            <person name="Mihaltcheva S."/>
            <person name="Morgado L.N."/>
            <person name="Niskanen T."/>
            <person name="Noordeloos M.E."/>
            <person name="Ohm R.A."/>
            <person name="Ortiz-Santana B."/>
            <person name="Ovrebo C."/>
            <person name="Racz N."/>
            <person name="Riley R."/>
            <person name="Savchenko A."/>
            <person name="Shiryaev A."/>
            <person name="Soop K."/>
            <person name="Spirin V."/>
            <person name="Szebenyi C."/>
            <person name="Tomsovsky M."/>
            <person name="Tulloss R.E."/>
            <person name="Uehling J."/>
            <person name="Grigoriev I.V."/>
            <person name="Vagvolgyi C."/>
            <person name="Papp T."/>
            <person name="Martin F.M."/>
            <person name="Miettinen O."/>
            <person name="Hibbett D.S."/>
            <person name="Nagy L.G."/>
        </authorList>
    </citation>
    <scope>NUCLEOTIDE SEQUENCE [LARGE SCALE GENOMIC DNA]</scope>
    <source>
        <strain evidence="2 3">CBS 309.79</strain>
    </source>
</reference>
<name>A0A5C3Q6H5_9AGAR</name>
<organism evidence="2 3">
    <name type="scientific">Pterulicium gracile</name>
    <dbReference type="NCBI Taxonomy" id="1884261"/>
    <lineage>
        <taxon>Eukaryota</taxon>
        <taxon>Fungi</taxon>
        <taxon>Dikarya</taxon>
        <taxon>Basidiomycota</taxon>
        <taxon>Agaricomycotina</taxon>
        <taxon>Agaricomycetes</taxon>
        <taxon>Agaricomycetidae</taxon>
        <taxon>Agaricales</taxon>
        <taxon>Pleurotineae</taxon>
        <taxon>Pterulaceae</taxon>
        <taxon>Pterulicium</taxon>
    </lineage>
</organism>
<accession>A0A5C3Q6H5</accession>
<dbReference type="OrthoDB" id="3226519at2759"/>
<gene>
    <name evidence="2" type="ORF">BDV98DRAFT_633061</name>
</gene>
<dbReference type="Proteomes" id="UP000305067">
    <property type="component" value="Unassembled WGS sequence"/>
</dbReference>
<evidence type="ECO:0000256" key="1">
    <source>
        <dbReference type="SAM" id="SignalP"/>
    </source>
</evidence>
<proteinExistence type="predicted"/>
<evidence type="ECO:0000313" key="3">
    <source>
        <dbReference type="Proteomes" id="UP000305067"/>
    </source>
</evidence>
<feature type="signal peptide" evidence="1">
    <location>
        <begin position="1"/>
        <end position="19"/>
    </location>
</feature>
<sequence>MKFIAVSTVLASLLTVAIATVDTSLCTVNTDAEPIYIGENKDVLVQTASCPPSIDEAPVVAEFKAGTLLARQTNTCGAQCMFSQIRRSSEKKAPPMRPPLATAPSSRMLFSRRARALSDLVNWLNTECGVAKGRHGGSCVAADQAWYILSDLTFLLVWRRILMWRVPESRSLRMSQTPSQ</sequence>
<protein>
    <submittedName>
        <fullName evidence="2">Uncharacterized protein</fullName>
    </submittedName>
</protein>
<dbReference type="AlphaFoldDB" id="A0A5C3Q6H5"/>
<feature type="chain" id="PRO_5022658521" evidence="1">
    <location>
        <begin position="20"/>
        <end position="180"/>
    </location>
</feature>
<evidence type="ECO:0000313" key="2">
    <source>
        <dbReference type="EMBL" id="TFK97136.1"/>
    </source>
</evidence>
<dbReference type="EMBL" id="ML178850">
    <property type="protein sequence ID" value="TFK97136.1"/>
    <property type="molecule type" value="Genomic_DNA"/>
</dbReference>